<organism evidence="1 2">
    <name type="scientific">Acetivibrio mesophilus</name>
    <dbReference type="NCBI Taxonomy" id="2487273"/>
    <lineage>
        <taxon>Bacteria</taxon>
        <taxon>Bacillati</taxon>
        <taxon>Bacillota</taxon>
        <taxon>Clostridia</taxon>
        <taxon>Eubacteriales</taxon>
        <taxon>Oscillospiraceae</taxon>
        <taxon>Acetivibrio</taxon>
    </lineage>
</organism>
<gene>
    <name evidence="1" type="ORF">EFD62_04235</name>
</gene>
<sequence>MNHSKRVEWSRLDNASKYFAATYSEKDEKVFRLSCEFFEEVDPEILQQALDETIERFPYYRSVLRRGIFWYYLENSDIHPLVEKEDKPVCAPIYRKYERKLLFRVLYYNKRISIEVFHALSDGTGALRFMMTLVYYYLLIKYRDEFSDQIPELSYNASISEKKDDSFNRYYQGRHFKKQVKSKKEKKKSKKVYRLKGTRFEENRVKIIEGTMSAKAVLDEAHKYNTTMTVFLSAILLRSIYMDMPVRKKDYSLVLSVPINLRQYFKSETASNFFSTMNIEYNFGKGSMDLSEVIESLNESFRKELTEERLNEHLNWQMSIEKNLFARVLPLPLKNLFVRIADEVVERRTTACISNLGRIQMPSQFDGYIRQFIVVPNVRRPQLAVCSYGDKMVVTFGSPFEETEVLKNFFKSLSEMGIKIEISSNM</sequence>
<dbReference type="AlphaFoldDB" id="A0A4Q0I6P5"/>
<name>A0A4Q0I6P5_9FIRM</name>
<proteinExistence type="predicted"/>
<dbReference type="RefSeq" id="WP_069193365.1">
    <property type="nucleotide sequence ID" value="NZ_RLII01000003.1"/>
</dbReference>
<keyword evidence="2" id="KW-1185">Reference proteome</keyword>
<dbReference type="Proteomes" id="UP000289166">
    <property type="component" value="Unassembled WGS sequence"/>
</dbReference>
<accession>A0A4Q0I6P5</accession>
<dbReference type="EMBL" id="RLII01000003">
    <property type="protein sequence ID" value="RXE59968.1"/>
    <property type="molecule type" value="Genomic_DNA"/>
</dbReference>
<evidence type="ECO:0000313" key="2">
    <source>
        <dbReference type="Proteomes" id="UP000289166"/>
    </source>
</evidence>
<reference evidence="2" key="1">
    <citation type="submission" date="2018-11" db="EMBL/GenBank/DDBJ databases">
        <title>Genome sequencing of a novel mesophilic and cellulolytic organism within the genus Hungateiclostridium.</title>
        <authorList>
            <person name="Rettenmaier R."/>
            <person name="Liebl W."/>
            <person name="Zverlov V."/>
        </authorList>
    </citation>
    <scope>NUCLEOTIDE SEQUENCE [LARGE SCALE GENOMIC DNA]</scope>
    <source>
        <strain evidence="2">N2K1</strain>
    </source>
</reference>
<evidence type="ECO:0008006" key="3">
    <source>
        <dbReference type="Google" id="ProtNLM"/>
    </source>
</evidence>
<protein>
    <recommendedName>
        <fullName evidence="3">Alcohol acetyltransferase</fullName>
    </recommendedName>
</protein>
<evidence type="ECO:0000313" key="1">
    <source>
        <dbReference type="EMBL" id="RXE59968.1"/>
    </source>
</evidence>
<dbReference type="OrthoDB" id="4876345at2"/>
<comment type="caution">
    <text evidence="1">The sequence shown here is derived from an EMBL/GenBank/DDBJ whole genome shotgun (WGS) entry which is preliminary data.</text>
</comment>